<reference evidence="13" key="1">
    <citation type="submission" date="2024-05" db="EMBL/GenBank/DDBJ databases">
        <title>The Natural Products Discovery Center: Release of the First 8490 Sequenced Strains for Exploring Actinobacteria Biosynthetic Diversity.</title>
        <authorList>
            <person name="Kalkreuter E."/>
            <person name="Kautsar S.A."/>
            <person name="Yang D."/>
            <person name="Bader C.D."/>
            <person name="Teijaro C.N."/>
            <person name="Fluegel L."/>
            <person name="Davis C.M."/>
            <person name="Simpson J.R."/>
            <person name="Lauterbach L."/>
            <person name="Steele A.D."/>
            <person name="Gui C."/>
            <person name="Meng S."/>
            <person name="Li G."/>
            <person name="Viehrig K."/>
            <person name="Ye F."/>
            <person name="Su P."/>
            <person name="Kiefer A.F."/>
            <person name="Nichols A."/>
            <person name="Cepeda A.J."/>
            <person name="Yan W."/>
            <person name="Fan B."/>
            <person name="Jiang Y."/>
            <person name="Adhikari A."/>
            <person name="Zheng C.-J."/>
            <person name="Schuster L."/>
            <person name="Cowan T.M."/>
            <person name="Smanski M.J."/>
            <person name="Chevrette M.G."/>
            <person name="de Carvalho L.P.S."/>
            <person name="Shen B."/>
        </authorList>
    </citation>
    <scope>NUCLEOTIDE SEQUENCE</scope>
    <source>
        <strain evidence="13">NPDC080035</strain>
    </source>
</reference>
<evidence type="ECO:0000256" key="2">
    <source>
        <dbReference type="ARBA" id="ARBA00004316"/>
    </source>
</evidence>
<dbReference type="RefSeq" id="WP_348788990.1">
    <property type="nucleotide sequence ID" value="NZ_CP157390.1"/>
</dbReference>
<protein>
    <submittedName>
        <fullName evidence="13">PKD domain-containing protein</fullName>
    </submittedName>
</protein>
<proteinExistence type="predicted"/>
<dbReference type="GO" id="GO:0042995">
    <property type="term" value="C:cell projection"/>
    <property type="evidence" value="ECO:0007669"/>
    <property type="project" value="UniProtKB-SubCell"/>
</dbReference>
<dbReference type="GO" id="GO:0006816">
    <property type="term" value="P:calcium ion transport"/>
    <property type="evidence" value="ECO:0007669"/>
    <property type="project" value="TreeGrafter"/>
</dbReference>
<keyword evidence="7" id="KW-0472">Membrane</keyword>
<evidence type="ECO:0000256" key="1">
    <source>
        <dbReference type="ARBA" id="ARBA00004141"/>
    </source>
</evidence>
<keyword evidence="4 10" id="KW-0732">Signal</keyword>
<dbReference type="InterPro" id="IPR000601">
    <property type="entry name" value="PKD_dom"/>
</dbReference>
<dbReference type="PROSITE" id="PS50853">
    <property type="entry name" value="FN3"/>
    <property type="match status" value="1"/>
</dbReference>
<gene>
    <name evidence="13" type="ORF">AAME72_04240</name>
</gene>
<evidence type="ECO:0000256" key="6">
    <source>
        <dbReference type="ARBA" id="ARBA00022989"/>
    </source>
</evidence>
<dbReference type="SUPFAM" id="SSF49299">
    <property type="entry name" value="PKD domain"/>
    <property type="match status" value="3"/>
</dbReference>
<evidence type="ECO:0000256" key="4">
    <source>
        <dbReference type="ARBA" id="ARBA00022729"/>
    </source>
</evidence>
<feature type="signal peptide" evidence="10">
    <location>
        <begin position="1"/>
        <end position="34"/>
    </location>
</feature>
<dbReference type="Pfam" id="PF13385">
    <property type="entry name" value="Laminin_G_3"/>
    <property type="match status" value="2"/>
</dbReference>
<evidence type="ECO:0000256" key="7">
    <source>
        <dbReference type="ARBA" id="ARBA00023136"/>
    </source>
</evidence>
<dbReference type="SMART" id="SM00560">
    <property type="entry name" value="LamGL"/>
    <property type="match status" value="2"/>
</dbReference>
<feature type="domain" description="Fibronectin type-III" evidence="12">
    <location>
        <begin position="453"/>
        <end position="552"/>
    </location>
</feature>
<dbReference type="InterPro" id="IPR001791">
    <property type="entry name" value="Laminin_G"/>
</dbReference>
<evidence type="ECO:0000256" key="9">
    <source>
        <dbReference type="ARBA" id="ARBA00023273"/>
    </source>
</evidence>
<dbReference type="Gene3D" id="2.60.120.200">
    <property type="match status" value="2"/>
</dbReference>
<dbReference type="SUPFAM" id="SSF49899">
    <property type="entry name" value="Concanavalin A-like lectins/glucanases"/>
    <property type="match status" value="2"/>
</dbReference>
<dbReference type="InterPro" id="IPR013783">
    <property type="entry name" value="Ig-like_fold"/>
</dbReference>
<feature type="domain" description="PKD" evidence="11">
    <location>
        <begin position="1013"/>
        <end position="1100"/>
    </location>
</feature>
<dbReference type="GO" id="GO:0005886">
    <property type="term" value="C:plasma membrane"/>
    <property type="evidence" value="ECO:0007669"/>
    <property type="project" value="TreeGrafter"/>
</dbReference>
<keyword evidence="8" id="KW-1015">Disulfide bond</keyword>
<dbReference type="CDD" id="cd00146">
    <property type="entry name" value="PKD"/>
    <property type="match status" value="3"/>
</dbReference>
<sequence length="1487" mass="151645">MFASTLTRRLTTVASTVAATVLIAAGLSVATATAASADTGSAASTLPQTVSADVLPTPQINGVVWNVAVVGNTAYAVGSFTKARPSGAAAGVNEVTRNNAMAFNVTTGAILPWDPNLSAQGRSVKASPDKTKLYVGGDFNTVGGIAQSKIVAFDLPSGNRDPNFKPPASGAIVGIAVSNTTVYAGGSFSSAGGQTRTNLAAFSRTNGALLPWAPTADDIVEALAVTPDSSRVIVGGRFQNMNGAGIVGIGAVDGATGATQTWTSRPIPTAQGSNRSWTTDLLIKDGVVYGSADGEGGHWFDGRFAANLSNGDLIWLDNCYGATYGVQVMGQVAYYVDHSHDCTSVNTFPQQNPTVWKRAIANTIYATGNDQTPPGANSNYSGQPIPTQLNWYPSVNTGSYTGIFQGGWSLGTDGNYLVMGGEFTSIDGTAQQGLATFATRNVAPNKKGPQYTTSLKPSVLSLSNGTARVAFTGTADVDDATLTYQVLRDNSLTPIYSTDQLSQWWSLPQLGYIDSGLAPGSTHTYRIQVKDPWGNSTIGPRSDPVTVSSAAPSSYSQLISADGASTLWPLNEPSGTNVYDNVGFTDATAGSTVGRGDTGPVSGVTASTFDGSSNGTTYTRSAITGPNVFTLETWFKTTSTSGGKIIGFGDQQTGSSSSYDRHVYMDGSGRVTFGVYPGGVVTLTSKPGYNDGQWHLATATLGPDGMKLYLDGVRAGSRTDVTSAQGYSGYWRLGGDNLNGWPNTGSNQYFTGSIGEVAIYPSVLSATAVLNHYTATGRTSSVPSAPSDSYGKLVYQDSPDLYWRLDDTSGSAAKDSGVTGNDGVISGTVTRNQSGALAGGIGKSYAFDGSSGMVASSASASNPLNYTEEIWFNTTTTVGGKLIGFGNAQSGLSSNYDRHIYMQDNGQLAFGVWTGQTNLAISPNSYNDGAWHQAVATQSSDGLKLYVDGQLVATNAQTSAQDYSGYWRIGGDNTWGSSSAWFNGKLDEAAVYPTALSASRILAHYQAGAGVVANQPPTAAFTSTSSALTASFDGTASSDPDGTVASYAWNFGDGATGTGATPSHTYAAGGTYTVSLVVTDDKGAQSAAVTKQVTVTPPNQAPTAAFSVSASNLTANVDGTASSDPDGTVASYAWNFGDGATGTGATTSHAYAAAGTYTVTLVVTDDKGASSSPVAHQVTVSAPANVPPTASFSSTSSGLTASFDGSGSSDSDGTITGYAWDYGDGATGTGATSSHTYAAAGNYSVKLTVTDNGGATASATNSVTVTAVTPPATLAQDAFGRTVATGWGTADAGGAWTTSGSSANFSVAGGVGNQRMSGAGSGPSIYLSSVSSTDTQVTASVGLDKAPTGGGVTTSVIARGVGTQGDYRAKVMFLANGTVSLGLTRTDSTGAQTAIAADQVISGLTYAVGDRLNIKVQVYGTSPTTVNARVWKVGTTEPSTWQRTATDSTAALQAAGRIGLFAYLSGSSTNAPVVASWDDLVATKTGN</sequence>
<dbReference type="Gene3D" id="2.60.40.10">
    <property type="entry name" value="Immunoglobulins"/>
    <property type="match status" value="3"/>
</dbReference>
<dbReference type="InterPro" id="IPR006558">
    <property type="entry name" value="LamG-like"/>
</dbReference>
<evidence type="ECO:0000259" key="12">
    <source>
        <dbReference type="PROSITE" id="PS50853"/>
    </source>
</evidence>
<dbReference type="InterPro" id="IPR003961">
    <property type="entry name" value="FN3_dom"/>
</dbReference>
<evidence type="ECO:0000259" key="11">
    <source>
        <dbReference type="PROSITE" id="PS50093"/>
    </source>
</evidence>
<accession>A0AAU7GFN1</accession>
<keyword evidence="5" id="KW-0677">Repeat</keyword>
<feature type="chain" id="PRO_5043750359" evidence="10">
    <location>
        <begin position="35"/>
        <end position="1487"/>
    </location>
</feature>
<keyword evidence="9" id="KW-0966">Cell projection</keyword>
<evidence type="ECO:0000256" key="10">
    <source>
        <dbReference type="SAM" id="SignalP"/>
    </source>
</evidence>
<dbReference type="EMBL" id="CP157390">
    <property type="protein sequence ID" value="XBM49070.1"/>
    <property type="molecule type" value="Genomic_DNA"/>
</dbReference>
<dbReference type="PANTHER" id="PTHR46730:SF4">
    <property type="entry name" value="POLYCYSTIC KIDNEY DISEASE PROTEIN 1-LIKE 1"/>
    <property type="match status" value="1"/>
</dbReference>
<evidence type="ECO:0000313" key="13">
    <source>
        <dbReference type="EMBL" id="XBM49070.1"/>
    </source>
</evidence>
<dbReference type="PANTHER" id="PTHR46730">
    <property type="entry name" value="POLYCYSTIN-1"/>
    <property type="match status" value="1"/>
</dbReference>
<dbReference type="InterPro" id="IPR011044">
    <property type="entry name" value="Quino_amine_DH_bsu"/>
</dbReference>
<keyword evidence="6" id="KW-1133">Transmembrane helix</keyword>
<evidence type="ECO:0000256" key="3">
    <source>
        <dbReference type="ARBA" id="ARBA00022692"/>
    </source>
</evidence>
<evidence type="ECO:0000256" key="5">
    <source>
        <dbReference type="ARBA" id="ARBA00022737"/>
    </source>
</evidence>
<dbReference type="PROSITE" id="PS50093">
    <property type="entry name" value="PKD"/>
    <property type="match status" value="3"/>
</dbReference>
<dbReference type="InterPro" id="IPR013320">
    <property type="entry name" value="ConA-like_dom_sf"/>
</dbReference>
<dbReference type="GO" id="GO:0005975">
    <property type="term" value="P:carbohydrate metabolic process"/>
    <property type="evidence" value="ECO:0007669"/>
    <property type="project" value="UniProtKB-ARBA"/>
</dbReference>
<keyword evidence="3" id="KW-0812">Transmembrane</keyword>
<organism evidence="13">
    <name type="scientific">Leifsonia sp. NPDC080035</name>
    <dbReference type="NCBI Taxonomy" id="3143936"/>
    <lineage>
        <taxon>Bacteria</taxon>
        <taxon>Bacillati</taxon>
        <taxon>Actinomycetota</taxon>
        <taxon>Actinomycetes</taxon>
        <taxon>Micrococcales</taxon>
        <taxon>Microbacteriaceae</taxon>
        <taxon>Leifsonia</taxon>
    </lineage>
</organism>
<dbReference type="SMART" id="SM00089">
    <property type="entry name" value="PKD"/>
    <property type="match status" value="3"/>
</dbReference>
<comment type="subcellular location">
    <subcellularLocation>
        <location evidence="2">Cell projection</location>
    </subcellularLocation>
    <subcellularLocation>
        <location evidence="1">Membrane</location>
        <topology evidence="1">Multi-pass membrane protein</topology>
    </subcellularLocation>
</comment>
<evidence type="ECO:0000256" key="8">
    <source>
        <dbReference type="ARBA" id="ARBA00023157"/>
    </source>
</evidence>
<dbReference type="CDD" id="cd00110">
    <property type="entry name" value="LamG"/>
    <property type="match status" value="1"/>
</dbReference>
<dbReference type="Pfam" id="PF18911">
    <property type="entry name" value="PKD_4"/>
    <property type="match status" value="3"/>
</dbReference>
<dbReference type="GO" id="GO:0005261">
    <property type="term" value="F:monoatomic cation channel activity"/>
    <property type="evidence" value="ECO:0007669"/>
    <property type="project" value="TreeGrafter"/>
</dbReference>
<dbReference type="SUPFAM" id="SSF50969">
    <property type="entry name" value="YVTN repeat-like/Quinoprotein amine dehydrogenase"/>
    <property type="match status" value="1"/>
</dbReference>
<feature type="domain" description="PKD" evidence="11">
    <location>
        <begin position="1098"/>
        <end position="1185"/>
    </location>
</feature>
<feature type="domain" description="PKD" evidence="11">
    <location>
        <begin position="1184"/>
        <end position="1267"/>
    </location>
</feature>
<dbReference type="InterPro" id="IPR022409">
    <property type="entry name" value="PKD/Chitinase_dom"/>
</dbReference>
<name>A0AAU7GFN1_9MICO</name>
<dbReference type="InterPro" id="IPR035986">
    <property type="entry name" value="PKD_dom_sf"/>
</dbReference>